<organism evidence="1 2">
    <name type="scientific">Streptomyces macrosporus</name>
    <dbReference type="NCBI Taxonomy" id="44032"/>
    <lineage>
        <taxon>Bacteria</taxon>
        <taxon>Bacillati</taxon>
        <taxon>Actinomycetota</taxon>
        <taxon>Actinomycetes</taxon>
        <taxon>Kitasatosporales</taxon>
        <taxon>Streptomycetaceae</taxon>
        <taxon>Streptomyces</taxon>
    </lineage>
</organism>
<sequence>MFGLAEGQAAPAATSVGGFAEQTLPRQGVSSGWDTHLMALRSPSFLDLETLLSQAEYHDIDVPKSQEIVETTVSKRSGGGKAGIGALALNGSAGSDFQYQSTYSLQPREKATVSKVIDELIRQKAVQVNPVGDSALSRDVLVEIEGTARITAVSVLSKVFFVFRRLMLARDINDLNELANLDLEDADVAEEIQRVYLRNELLPLPLLLEVSGSSLPHKVYVNVRPDFFIDEASADRVEGDLRVLGSVSKLVLDGEYRVTDEWLLHGWEFMMRRIMMAQIQDDLEEVTQQLERLGLNLPDDDVHAYISGPAIVIDAIALY</sequence>
<dbReference type="Proteomes" id="UP001501638">
    <property type="component" value="Unassembled WGS sequence"/>
</dbReference>
<dbReference type="EMBL" id="BAAASZ010000013">
    <property type="protein sequence ID" value="GAA2433379.1"/>
    <property type="molecule type" value="Genomic_DNA"/>
</dbReference>
<evidence type="ECO:0000313" key="1">
    <source>
        <dbReference type="EMBL" id="GAA2433379.1"/>
    </source>
</evidence>
<evidence type="ECO:0000313" key="2">
    <source>
        <dbReference type="Proteomes" id="UP001501638"/>
    </source>
</evidence>
<gene>
    <name evidence="1" type="ORF">GCM10010405_15470</name>
</gene>
<proteinExistence type="predicted"/>
<keyword evidence="2" id="KW-1185">Reference proteome</keyword>
<comment type="caution">
    <text evidence="1">The sequence shown here is derived from an EMBL/GenBank/DDBJ whole genome shotgun (WGS) entry which is preliminary data.</text>
</comment>
<evidence type="ECO:0008006" key="3">
    <source>
        <dbReference type="Google" id="ProtNLM"/>
    </source>
</evidence>
<name>A0ABN3JN63_9ACTN</name>
<accession>A0ABN3JN63</accession>
<dbReference type="InterPro" id="IPR045633">
    <property type="entry name" value="DUF6414"/>
</dbReference>
<protein>
    <recommendedName>
        <fullName evidence="3">Flagellar motor switch protein FliM</fullName>
    </recommendedName>
</protein>
<dbReference type="Pfam" id="PF19952">
    <property type="entry name" value="DUF6414"/>
    <property type="match status" value="1"/>
</dbReference>
<reference evidence="1 2" key="1">
    <citation type="journal article" date="2019" name="Int. J. Syst. Evol. Microbiol.">
        <title>The Global Catalogue of Microorganisms (GCM) 10K type strain sequencing project: providing services to taxonomists for standard genome sequencing and annotation.</title>
        <authorList>
            <consortium name="The Broad Institute Genomics Platform"/>
            <consortium name="The Broad Institute Genome Sequencing Center for Infectious Disease"/>
            <person name="Wu L."/>
            <person name="Ma J."/>
        </authorList>
    </citation>
    <scope>NUCLEOTIDE SEQUENCE [LARGE SCALE GENOMIC DNA]</scope>
    <source>
        <strain evidence="1 2">JCM 6305</strain>
    </source>
</reference>